<dbReference type="SUPFAM" id="SSF53098">
    <property type="entry name" value="Ribonuclease H-like"/>
    <property type="match status" value="1"/>
</dbReference>
<dbReference type="RefSeq" id="WP_238314459.1">
    <property type="nucleotide sequence ID" value="NZ_BPQH01000061.1"/>
</dbReference>
<gene>
    <name evidence="8" type="ORF">OPKNFCMD_6883</name>
</gene>
<dbReference type="PANTHER" id="PTHR33258:SF1">
    <property type="entry name" value="TRANSPOSASE INSL FOR INSERTION SEQUENCE ELEMENT IS186A-RELATED"/>
    <property type="match status" value="1"/>
</dbReference>
<dbReference type="EMBL" id="BPQH01000061">
    <property type="protein sequence ID" value="GJD54102.1"/>
    <property type="molecule type" value="Genomic_DNA"/>
</dbReference>
<dbReference type="NCBIfam" id="NF033592">
    <property type="entry name" value="transpos_IS4_1"/>
    <property type="match status" value="1"/>
</dbReference>
<organism evidence="8 9">
    <name type="scientific">Methylobacterium crusticola</name>
    <dbReference type="NCBI Taxonomy" id="1697972"/>
    <lineage>
        <taxon>Bacteria</taxon>
        <taxon>Pseudomonadati</taxon>
        <taxon>Pseudomonadota</taxon>
        <taxon>Alphaproteobacteria</taxon>
        <taxon>Hyphomicrobiales</taxon>
        <taxon>Methylobacteriaceae</taxon>
        <taxon>Methylobacterium</taxon>
    </lineage>
</organism>
<keyword evidence="6" id="KW-1133">Transmembrane helix</keyword>
<evidence type="ECO:0000256" key="6">
    <source>
        <dbReference type="SAM" id="Phobius"/>
    </source>
</evidence>
<dbReference type="PANTHER" id="PTHR33258">
    <property type="entry name" value="TRANSPOSASE INSL FOR INSERTION SEQUENCE ELEMENT IS186A-RELATED"/>
    <property type="match status" value="1"/>
</dbReference>
<accession>A0ABQ4R8N3</accession>
<keyword evidence="3" id="KW-0238">DNA-binding</keyword>
<keyword evidence="4" id="KW-0233">DNA recombination</keyword>
<evidence type="ECO:0000256" key="4">
    <source>
        <dbReference type="ARBA" id="ARBA00023172"/>
    </source>
</evidence>
<feature type="transmembrane region" description="Helical" evidence="6">
    <location>
        <begin position="369"/>
        <end position="388"/>
    </location>
</feature>
<keyword evidence="2" id="KW-0815">Transposition</keyword>
<protein>
    <submittedName>
        <fullName evidence="8">IS4 family transposase ISRso13</fullName>
    </submittedName>
</protein>
<evidence type="ECO:0000256" key="2">
    <source>
        <dbReference type="ARBA" id="ARBA00022578"/>
    </source>
</evidence>
<dbReference type="InterPro" id="IPR047952">
    <property type="entry name" value="Transpos_IS4"/>
</dbReference>
<evidence type="ECO:0000256" key="3">
    <source>
        <dbReference type="ARBA" id="ARBA00023125"/>
    </source>
</evidence>
<evidence type="ECO:0000256" key="5">
    <source>
        <dbReference type="SAM" id="MobiDB-lite"/>
    </source>
</evidence>
<dbReference type="Pfam" id="PF01609">
    <property type="entry name" value="DDE_Tnp_1"/>
    <property type="match status" value="1"/>
</dbReference>
<sequence length="458" mass="51650">MLGEVFERFVAESPISVMVRASLERVLGADRLDLWFAHTAQKQYTRDLLFSSIDDLMNQVVFCVNPSVRAAYQAQQDDEGTSLVSVYNKLNNIETHTAAELVRYRARELTPLIEHMGGERAPWHEGYRIKIVAGNCIEASEHRIKELRQAKGRALPGKSLVVYEPAQGLVTDVFPCENGHAQERSLFGPLLKTVQPKDLWIEDRNFCTRDVLCEIDNRGAFFVTREHRGLDFKILGPLRSYGRTSTGESAQQRIQVMDAQGNAHGFRRLRIKLKEATRDGATIIHIVTNLPRQVSAKHVAQLYQNRWKVETAFQHLEAYFHSEINTLGYPKAALFGFCLALVAYNLLAVVLAALRGVHGAETVDEEVSLYYIANEIATTYHGIMIAIPAPEWDIFYSMRLADLAAILLELARGIRLQTIRKSPRRPKKPRPQGNKPARKGHVSTAKLLMNRKAKSATP</sequence>
<dbReference type="InterPro" id="IPR002559">
    <property type="entry name" value="Transposase_11"/>
</dbReference>
<comment type="caution">
    <text evidence="8">The sequence shown here is derived from an EMBL/GenBank/DDBJ whole genome shotgun (WGS) entry which is preliminary data.</text>
</comment>
<feature type="domain" description="Transposase IS4-like" evidence="7">
    <location>
        <begin position="158"/>
        <end position="346"/>
    </location>
</feature>
<evidence type="ECO:0000256" key="1">
    <source>
        <dbReference type="ARBA" id="ARBA00010075"/>
    </source>
</evidence>
<comment type="similarity">
    <text evidence="1">Belongs to the transposase 11 family.</text>
</comment>
<feature type="compositionally biased region" description="Basic residues" evidence="5">
    <location>
        <begin position="449"/>
        <end position="458"/>
    </location>
</feature>
<reference evidence="8" key="2">
    <citation type="submission" date="2021-08" db="EMBL/GenBank/DDBJ databases">
        <authorList>
            <person name="Tani A."/>
            <person name="Ola A."/>
            <person name="Ogura Y."/>
            <person name="Katsura K."/>
            <person name="Hayashi T."/>
        </authorList>
    </citation>
    <scope>NUCLEOTIDE SEQUENCE</scope>
    <source>
        <strain evidence="8">KCTC 52305</strain>
    </source>
</reference>
<feature type="transmembrane region" description="Helical" evidence="6">
    <location>
        <begin position="332"/>
        <end position="357"/>
    </location>
</feature>
<keyword evidence="6" id="KW-0812">Transmembrane</keyword>
<feature type="compositionally biased region" description="Basic residues" evidence="5">
    <location>
        <begin position="421"/>
        <end position="441"/>
    </location>
</feature>
<dbReference type="InterPro" id="IPR012337">
    <property type="entry name" value="RNaseH-like_sf"/>
</dbReference>
<reference evidence="8" key="1">
    <citation type="journal article" date="2021" name="Front. Microbiol.">
        <title>Comprehensive Comparative Genomics and Phenotyping of Methylobacterium Species.</title>
        <authorList>
            <person name="Alessa O."/>
            <person name="Ogura Y."/>
            <person name="Fujitani Y."/>
            <person name="Takami H."/>
            <person name="Hayashi T."/>
            <person name="Sahin N."/>
            <person name="Tani A."/>
        </authorList>
    </citation>
    <scope>NUCLEOTIDE SEQUENCE</scope>
    <source>
        <strain evidence="8">KCTC 52305</strain>
    </source>
</reference>
<evidence type="ECO:0000313" key="9">
    <source>
        <dbReference type="Proteomes" id="UP001055167"/>
    </source>
</evidence>
<evidence type="ECO:0000259" key="7">
    <source>
        <dbReference type="Pfam" id="PF01609"/>
    </source>
</evidence>
<dbReference type="Proteomes" id="UP001055167">
    <property type="component" value="Unassembled WGS sequence"/>
</dbReference>
<keyword evidence="9" id="KW-1185">Reference proteome</keyword>
<evidence type="ECO:0000313" key="8">
    <source>
        <dbReference type="EMBL" id="GJD54102.1"/>
    </source>
</evidence>
<keyword evidence="6" id="KW-0472">Membrane</keyword>
<proteinExistence type="inferred from homology"/>
<name>A0ABQ4R8N3_9HYPH</name>
<feature type="region of interest" description="Disordered" evidence="5">
    <location>
        <begin position="419"/>
        <end position="458"/>
    </location>
</feature>